<organism evidence="3 4">
    <name type="scientific">Bythopirellula polymerisocia</name>
    <dbReference type="NCBI Taxonomy" id="2528003"/>
    <lineage>
        <taxon>Bacteria</taxon>
        <taxon>Pseudomonadati</taxon>
        <taxon>Planctomycetota</taxon>
        <taxon>Planctomycetia</taxon>
        <taxon>Pirellulales</taxon>
        <taxon>Lacipirellulaceae</taxon>
        <taxon>Bythopirellula</taxon>
    </lineage>
</organism>
<dbReference type="OrthoDB" id="281398at2"/>
<evidence type="ECO:0000259" key="2">
    <source>
        <dbReference type="Pfam" id="PF20382"/>
    </source>
</evidence>
<protein>
    <recommendedName>
        <fullName evidence="2">DUF6677 domain-containing protein</fullName>
    </recommendedName>
</protein>
<dbReference type="RefSeq" id="WP_146447628.1">
    <property type="nucleotide sequence ID" value="NZ_SJPS01000001.1"/>
</dbReference>
<keyword evidence="1" id="KW-1133">Transmembrane helix</keyword>
<reference evidence="3 4" key="1">
    <citation type="submission" date="2019-02" db="EMBL/GenBank/DDBJ databases">
        <title>Deep-cultivation of Planctomycetes and their phenomic and genomic characterization uncovers novel biology.</title>
        <authorList>
            <person name="Wiegand S."/>
            <person name="Jogler M."/>
            <person name="Boedeker C."/>
            <person name="Pinto D."/>
            <person name="Vollmers J."/>
            <person name="Rivas-Marin E."/>
            <person name="Kohn T."/>
            <person name="Peeters S.H."/>
            <person name="Heuer A."/>
            <person name="Rast P."/>
            <person name="Oberbeckmann S."/>
            <person name="Bunk B."/>
            <person name="Jeske O."/>
            <person name="Meyerdierks A."/>
            <person name="Storesund J.E."/>
            <person name="Kallscheuer N."/>
            <person name="Luecker S."/>
            <person name="Lage O.M."/>
            <person name="Pohl T."/>
            <person name="Merkel B.J."/>
            <person name="Hornburger P."/>
            <person name="Mueller R.-W."/>
            <person name="Bruemmer F."/>
            <person name="Labrenz M."/>
            <person name="Spormann A.M."/>
            <person name="Op Den Camp H."/>
            <person name="Overmann J."/>
            <person name="Amann R."/>
            <person name="Jetten M.S.M."/>
            <person name="Mascher T."/>
            <person name="Medema M.H."/>
            <person name="Devos D.P."/>
            <person name="Kaster A.-K."/>
            <person name="Ovreas L."/>
            <person name="Rohde M."/>
            <person name="Galperin M.Y."/>
            <person name="Jogler C."/>
        </authorList>
    </citation>
    <scope>NUCLEOTIDE SEQUENCE [LARGE SCALE GENOMIC DNA]</scope>
    <source>
        <strain evidence="3 4">Pla144</strain>
    </source>
</reference>
<proteinExistence type="predicted"/>
<comment type="caution">
    <text evidence="3">The sequence shown here is derived from an EMBL/GenBank/DDBJ whole genome shotgun (WGS) entry which is preliminary data.</text>
</comment>
<dbReference type="EMBL" id="SJPS01000001">
    <property type="protein sequence ID" value="TWU29630.1"/>
    <property type="molecule type" value="Genomic_DNA"/>
</dbReference>
<feature type="transmembrane region" description="Helical" evidence="1">
    <location>
        <begin position="160"/>
        <end position="183"/>
    </location>
</feature>
<dbReference type="InterPro" id="IPR046499">
    <property type="entry name" value="DUF6677"/>
</dbReference>
<evidence type="ECO:0000256" key="1">
    <source>
        <dbReference type="SAM" id="Phobius"/>
    </source>
</evidence>
<dbReference type="AlphaFoldDB" id="A0A5C6CYI7"/>
<dbReference type="Proteomes" id="UP000318437">
    <property type="component" value="Unassembled WGS sequence"/>
</dbReference>
<gene>
    <name evidence="3" type="ORF">Pla144_04080</name>
</gene>
<feature type="domain" description="DUF6677" evidence="2">
    <location>
        <begin position="29"/>
        <end position="188"/>
    </location>
</feature>
<sequence length="199" mass="21948">MAKTRIPDAAGSDAPEDAIVIDLKNPWIAGLLAWAIPGLGHLYQGRTGKGLLFFICILGTFAYGLYLGGGKVVYAAVPWEQQFRWQYFCQLGVGLPATPMLIQRHRMLNNEPLLFGSEFMAPPRNKPVPWKDDSGNMTRQPNELAKWTVQYHPLFEIGTVYTMVAGLLNVLVICDAAAGPLIIKPHKKGETAPEQSNND</sequence>
<keyword evidence="4" id="KW-1185">Reference proteome</keyword>
<dbReference type="Pfam" id="PF20382">
    <property type="entry name" value="DUF6677"/>
    <property type="match status" value="1"/>
</dbReference>
<evidence type="ECO:0000313" key="4">
    <source>
        <dbReference type="Proteomes" id="UP000318437"/>
    </source>
</evidence>
<keyword evidence="1" id="KW-0812">Transmembrane</keyword>
<evidence type="ECO:0000313" key="3">
    <source>
        <dbReference type="EMBL" id="TWU29630.1"/>
    </source>
</evidence>
<name>A0A5C6CYI7_9BACT</name>
<keyword evidence="1" id="KW-0472">Membrane</keyword>
<feature type="transmembrane region" description="Helical" evidence="1">
    <location>
        <begin position="50"/>
        <end position="69"/>
    </location>
</feature>
<accession>A0A5C6CYI7</accession>